<reference evidence="4" key="1">
    <citation type="submission" date="2017-10" db="EMBL/GenBank/DDBJ databases">
        <authorList>
            <person name="Regsiter A."/>
            <person name="William W."/>
        </authorList>
    </citation>
    <scope>NUCLEOTIDE SEQUENCE [LARGE SCALE GENOMIC DNA]</scope>
</reference>
<evidence type="ECO:0000259" key="2">
    <source>
        <dbReference type="Pfam" id="PF09361"/>
    </source>
</evidence>
<organism evidence="3 4">
    <name type="scientific">Methylorubrum extorquens</name>
    <name type="common">Methylobacterium dichloromethanicum</name>
    <name type="synonym">Methylobacterium extorquens</name>
    <dbReference type="NCBI Taxonomy" id="408"/>
    <lineage>
        <taxon>Bacteria</taxon>
        <taxon>Pseudomonadati</taxon>
        <taxon>Pseudomonadota</taxon>
        <taxon>Alphaproteobacteria</taxon>
        <taxon>Hyphomicrobiales</taxon>
        <taxon>Methylobacteriaceae</taxon>
        <taxon>Methylorubrum</taxon>
    </lineage>
</organism>
<dbReference type="InterPro" id="IPR018968">
    <property type="entry name" value="Phasin"/>
</dbReference>
<gene>
    <name evidence="3" type="ORF">TK0001_1989</name>
</gene>
<feature type="region of interest" description="Disordered" evidence="1">
    <location>
        <begin position="1"/>
        <end position="21"/>
    </location>
</feature>
<accession>A0A2N9AMK4</accession>
<protein>
    <recommendedName>
        <fullName evidence="2">Phasin domain-containing protein</fullName>
    </recommendedName>
</protein>
<evidence type="ECO:0000313" key="3">
    <source>
        <dbReference type="EMBL" id="SOR28591.1"/>
    </source>
</evidence>
<feature type="domain" description="Phasin" evidence="2">
    <location>
        <begin position="23"/>
        <end position="89"/>
    </location>
</feature>
<dbReference type="OMA" id="IGRCKSP"/>
<dbReference type="Proteomes" id="UP000233769">
    <property type="component" value="Chromosome tk0001"/>
</dbReference>
<dbReference type="Pfam" id="PF09361">
    <property type="entry name" value="Phasin_2"/>
    <property type="match status" value="1"/>
</dbReference>
<dbReference type="EMBL" id="LT962688">
    <property type="protein sequence ID" value="SOR28591.1"/>
    <property type="molecule type" value="Genomic_DNA"/>
</dbReference>
<sequence>MHSERAPHPHTQGTGNPAEARSAALTTWRTLAIDLPLRLAAETMRFTGRRLEEQAKHLASLARCGSLNEAVELQTTFVTKSLDDYRKEAATQLHDVRATAFAKVA</sequence>
<dbReference type="AlphaFoldDB" id="A0A2N9AMK4"/>
<evidence type="ECO:0000313" key="4">
    <source>
        <dbReference type="Proteomes" id="UP000233769"/>
    </source>
</evidence>
<evidence type="ECO:0000256" key="1">
    <source>
        <dbReference type="SAM" id="MobiDB-lite"/>
    </source>
</evidence>
<proteinExistence type="predicted"/>
<name>A0A2N9AMK4_METEX</name>